<dbReference type="OMA" id="EYMDDET"/>
<accession>A0A0A1UH92</accession>
<dbReference type="EMBL" id="KB206169">
    <property type="protein sequence ID" value="ELP94917.1"/>
    <property type="molecule type" value="Genomic_DNA"/>
</dbReference>
<gene>
    <name evidence="2" type="ORF">EIN_250110</name>
</gene>
<dbReference type="Pfam" id="PF00581">
    <property type="entry name" value="Rhodanese"/>
    <property type="match status" value="1"/>
</dbReference>
<organism evidence="2 3">
    <name type="scientific">Entamoeba invadens IP1</name>
    <dbReference type="NCBI Taxonomy" id="370355"/>
    <lineage>
        <taxon>Eukaryota</taxon>
        <taxon>Amoebozoa</taxon>
        <taxon>Evosea</taxon>
        <taxon>Archamoebae</taxon>
        <taxon>Mastigamoebida</taxon>
        <taxon>Entamoebidae</taxon>
        <taxon>Entamoeba</taxon>
    </lineage>
</organism>
<keyword evidence="3" id="KW-1185">Reference proteome</keyword>
<dbReference type="Gene3D" id="3.40.250.10">
    <property type="entry name" value="Rhodanese-like domain"/>
    <property type="match status" value="1"/>
</dbReference>
<dbReference type="InterPro" id="IPR036873">
    <property type="entry name" value="Rhodanese-like_dom_sf"/>
</dbReference>
<dbReference type="VEuPathDB" id="AmoebaDB:EIN_250110"/>
<evidence type="ECO:0000259" key="1">
    <source>
        <dbReference type="PROSITE" id="PS50206"/>
    </source>
</evidence>
<sequence length="130" mass="15108">MSIPIEDEYMDDETLIHLMKDGKTKIQIIDVRGSDLSDRMIRGAINIPNRDGYFVSKIPEILETYHTYDYIVVHCMRSVVRGPSCARKLKEKFVLSKYFATSNLKIVILSGGMKGFVLKHKEKEFYDYIH</sequence>
<dbReference type="GO" id="GO:0005634">
    <property type="term" value="C:nucleus"/>
    <property type="evidence" value="ECO:0007669"/>
    <property type="project" value="TreeGrafter"/>
</dbReference>
<proteinExistence type="predicted"/>
<dbReference type="RefSeq" id="XP_004261688.1">
    <property type="nucleotide sequence ID" value="XM_004261640.1"/>
</dbReference>
<dbReference type="SMART" id="SM00450">
    <property type="entry name" value="RHOD"/>
    <property type="match status" value="1"/>
</dbReference>
<dbReference type="GO" id="GO:0005737">
    <property type="term" value="C:cytoplasm"/>
    <property type="evidence" value="ECO:0007669"/>
    <property type="project" value="TreeGrafter"/>
</dbReference>
<dbReference type="Proteomes" id="UP000014680">
    <property type="component" value="Unassembled WGS sequence"/>
</dbReference>
<protein>
    <recommendedName>
        <fullName evidence="1">Rhodanese domain-containing protein</fullName>
    </recommendedName>
</protein>
<reference evidence="2 3" key="1">
    <citation type="submission" date="2012-10" db="EMBL/GenBank/DDBJ databases">
        <authorList>
            <person name="Zafar N."/>
            <person name="Inman J."/>
            <person name="Hall N."/>
            <person name="Lorenzi H."/>
            <person name="Caler E."/>
        </authorList>
    </citation>
    <scope>NUCLEOTIDE SEQUENCE [LARGE SCALE GENOMIC DNA]</scope>
    <source>
        <strain evidence="2 3">IP1</strain>
    </source>
</reference>
<dbReference type="KEGG" id="eiv:EIN_250110"/>
<dbReference type="AlphaFoldDB" id="A0A0A1UH92"/>
<dbReference type="PROSITE" id="PS50206">
    <property type="entry name" value="RHODANESE_3"/>
    <property type="match status" value="1"/>
</dbReference>
<dbReference type="PANTHER" id="PTHR10828">
    <property type="entry name" value="M-PHASE INDUCER PHOSPHATASE DUAL SPECIFICITY PHOSPHATASE CDC25"/>
    <property type="match status" value="1"/>
</dbReference>
<dbReference type="InterPro" id="IPR001763">
    <property type="entry name" value="Rhodanese-like_dom"/>
</dbReference>
<dbReference type="GO" id="GO:0004725">
    <property type="term" value="F:protein tyrosine phosphatase activity"/>
    <property type="evidence" value="ECO:0007669"/>
    <property type="project" value="TreeGrafter"/>
</dbReference>
<dbReference type="SUPFAM" id="SSF52821">
    <property type="entry name" value="Rhodanese/Cell cycle control phosphatase"/>
    <property type="match status" value="1"/>
</dbReference>
<dbReference type="PANTHER" id="PTHR10828:SF38">
    <property type="entry name" value="ARSENICAL-RESISTANCE PROTEIN 2-RELATED"/>
    <property type="match status" value="1"/>
</dbReference>
<evidence type="ECO:0000313" key="2">
    <source>
        <dbReference type="EMBL" id="ELP94917.1"/>
    </source>
</evidence>
<evidence type="ECO:0000313" key="3">
    <source>
        <dbReference type="Proteomes" id="UP000014680"/>
    </source>
</evidence>
<name>A0A0A1UH92_ENTIV</name>
<dbReference type="OrthoDB" id="8300214at2759"/>
<feature type="domain" description="Rhodanese" evidence="1">
    <location>
        <begin position="22"/>
        <end position="125"/>
    </location>
</feature>
<dbReference type="GeneID" id="14893914"/>